<evidence type="ECO:0000256" key="1">
    <source>
        <dbReference type="SAM" id="MobiDB-lite"/>
    </source>
</evidence>
<gene>
    <name evidence="2" type="ORF">MM415A00587_0014</name>
</gene>
<feature type="region of interest" description="Disordered" evidence="1">
    <location>
        <begin position="462"/>
        <end position="495"/>
    </location>
</feature>
<name>A0A6M3KGL4_9ZZZZ</name>
<sequence length="563" mass="61491">MLLNGGPLNGAPLNGAIASSAEAEPEYIVAGISYLWSLRVVVGGVDMSAQLTGGADVDREEGAAGVAGFQLYLPAGPVVPSEWVGRTVTIDYISTKEGVTTEARRFTGRIAGPPQWDSNNRILSCECSDQLQQRVEALSVAEIDALTCGLWSLDVFDPVEGRSRWDYAQERMSTRTASLDCSPTGELRVTSWYATAPHFVFGYNTTIDESLSVEWPDLSRLVNTVAIESDYRYMRLRQQNEAYSWIGGGFCDWYFSNSKELPTTEMVREAVASAGANLMDNFSWDLLWPTMPDPCGLGVPWENSFVGEELLLGASFTIARRWAQSVTERYALSVQVPTSIAVAGEVIERIGSAFEVESVAAETWADTPFTDGFSSHTDERDDARRALFLQVQLLQAVATVVQAHRGTVLNWQVPTSMVMGIDLVHTILFEDQGARAIGKVVRVADDFGEALPTTTISIKVMRGGGDVTDPLTPPASVDEEQPPPIPTPTNLPTQLGGRVDAPEYDDELPGFAGNYTTTEPSAEMYPRRFDIDAAEIPVEQRDELIVPIDGVYRVAIPNDLLEL</sequence>
<dbReference type="EMBL" id="MT142447">
    <property type="protein sequence ID" value="QJA81096.1"/>
    <property type="molecule type" value="Genomic_DNA"/>
</dbReference>
<dbReference type="AlphaFoldDB" id="A0A6M3KGL4"/>
<proteinExistence type="predicted"/>
<protein>
    <submittedName>
        <fullName evidence="2">Uncharacterized protein</fullName>
    </submittedName>
</protein>
<evidence type="ECO:0000313" key="2">
    <source>
        <dbReference type="EMBL" id="QJA81096.1"/>
    </source>
</evidence>
<accession>A0A6M3KGL4</accession>
<reference evidence="2" key="1">
    <citation type="submission" date="2020-03" db="EMBL/GenBank/DDBJ databases">
        <title>The deep terrestrial virosphere.</title>
        <authorList>
            <person name="Holmfeldt K."/>
            <person name="Nilsson E."/>
            <person name="Simone D."/>
            <person name="Lopez-Fernandez M."/>
            <person name="Wu X."/>
            <person name="de Brujin I."/>
            <person name="Lundin D."/>
            <person name="Andersson A."/>
            <person name="Bertilsson S."/>
            <person name="Dopson M."/>
        </authorList>
    </citation>
    <scope>NUCLEOTIDE SEQUENCE</scope>
    <source>
        <strain evidence="2">MM415A00587</strain>
    </source>
</reference>
<organism evidence="2">
    <name type="scientific">viral metagenome</name>
    <dbReference type="NCBI Taxonomy" id="1070528"/>
    <lineage>
        <taxon>unclassified sequences</taxon>
        <taxon>metagenomes</taxon>
        <taxon>organismal metagenomes</taxon>
    </lineage>
</organism>